<dbReference type="AlphaFoldDB" id="A0A6C2UCE9"/>
<sequence length="305" mass="32849">MNRKNFINTVAAASAVSALGARAAGHAPKSEFKISLAQWSIRNLHRGKEPGADLLDPLDFAKYAKNTCGIDGIEYVNSFYFGKEGDATYFAELKKRAEGEGVKSLLIMCDGCGRVGDPKEASRIETVEKHKPWMAAAAQLGCHSIRVNAGSTGSFEEQQKLAADGLAKLADAAKPYGLNVIVENHGGLSSNGAWLAGVMKMVDLPTVGTLPDFGNFKIDRKTGEEYDRYLGMKELMPFAKGVSAKSHAFDAEGNETKSDYFRIMKIVADSGYRGYVGVEWEGSKPGATEGILLTKALIERAVAEL</sequence>
<dbReference type="Gene3D" id="3.20.20.150">
    <property type="entry name" value="Divalent-metal-dependent TIM barrel enzymes"/>
    <property type="match status" value="1"/>
</dbReference>
<evidence type="ECO:0000313" key="3">
    <source>
        <dbReference type="EMBL" id="VGO17810.1"/>
    </source>
</evidence>
<name>A0A6C2UCE9_PONDE</name>
<dbReference type="RefSeq" id="WP_136083275.1">
    <property type="nucleotide sequence ID" value="NZ_CAAHFG010000005.1"/>
</dbReference>
<dbReference type="Pfam" id="PF01261">
    <property type="entry name" value="AP_endonuc_2"/>
    <property type="match status" value="1"/>
</dbReference>
<dbReference type="PANTHER" id="PTHR12110:SF53">
    <property type="entry name" value="BLR5974 PROTEIN"/>
    <property type="match status" value="1"/>
</dbReference>
<proteinExistence type="predicted"/>
<evidence type="ECO:0000313" key="4">
    <source>
        <dbReference type="Proteomes" id="UP000366872"/>
    </source>
</evidence>
<dbReference type="SUPFAM" id="SSF51658">
    <property type="entry name" value="Xylose isomerase-like"/>
    <property type="match status" value="1"/>
</dbReference>
<evidence type="ECO:0000256" key="1">
    <source>
        <dbReference type="SAM" id="SignalP"/>
    </source>
</evidence>
<organism evidence="3 4">
    <name type="scientific">Pontiella desulfatans</name>
    <dbReference type="NCBI Taxonomy" id="2750659"/>
    <lineage>
        <taxon>Bacteria</taxon>
        <taxon>Pseudomonadati</taxon>
        <taxon>Kiritimatiellota</taxon>
        <taxon>Kiritimatiellia</taxon>
        <taxon>Kiritimatiellales</taxon>
        <taxon>Pontiellaceae</taxon>
        <taxon>Pontiella</taxon>
    </lineage>
</organism>
<dbReference type="InterPro" id="IPR013022">
    <property type="entry name" value="Xyl_isomerase-like_TIM-brl"/>
</dbReference>
<feature type="signal peptide" evidence="1">
    <location>
        <begin position="1"/>
        <end position="23"/>
    </location>
</feature>
<dbReference type="EMBL" id="CAAHFG010000005">
    <property type="protein sequence ID" value="VGO17810.1"/>
    <property type="molecule type" value="Genomic_DNA"/>
</dbReference>
<reference evidence="3 4" key="1">
    <citation type="submission" date="2019-04" db="EMBL/GenBank/DDBJ databases">
        <authorList>
            <person name="Van Vliet M D."/>
        </authorList>
    </citation>
    <scope>NUCLEOTIDE SEQUENCE [LARGE SCALE GENOMIC DNA]</scope>
    <source>
        <strain evidence="3 4">F1</strain>
    </source>
</reference>
<gene>
    <name evidence="3" type="ORF">PDESU_06412</name>
</gene>
<protein>
    <recommendedName>
        <fullName evidence="2">Xylose isomerase-like TIM barrel domain-containing protein</fullName>
    </recommendedName>
</protein>
<accession>A0A6C2UCE9</accession>
<keyword evidence="4" id="KW-1185">Reference proteome</keyword>
<dbReference type="Proteomes" id="UP000366872">
    <property type="component" value="Unassembled WGS sequence"/>
</dbReference>
<feature type="chain" id="PRO_5025443948" description="Xylose isomerase-like TIM barrel domain-containing protein" evidence="1">
    <location>
        <begin position="24"/>
        <end position="305"/>
    </location>
</feature>
<dbReference type="InterPro" id="IPR036237">
    <property type="entry name" value="Xyl_isomerase-like_sf"/>
</dbReference>
<feature type="domain" description="Xylose isomerase-like TIM barrel" evidence="2">
    <location>
        <begin position="67"/>
        <end position="292"/>
    </location>
</feature>
<keyword evidence="1" id="KW-0732">Signal</keyword>
<evidence type="ECO:0000259" key="2">
    <source>
        <dbReference type="Pfam" id="PF01261"/>
    </source>
</evidence>
<dbReference type="PANTHER" id="PTHR12110">
    <property type="entry name" value="HYDROXYPYRUVATE ISOMERASE"/>
    <property type="match status" value="1"/>
</dbReference>
<dbReference type="InterPro" id="IPR050312">
    <property type="entry name" value="IolE/XylAMocC-like"/>
</dbReference>